<evidence type="ECO:0000313" key="1">
    <source>
        <dbReference type="EMBL" id="CCO12740.2"/>
    </source>
</evidence>
<name>K8E756_CARML</name>
<reference evidence="2" key="1">
    <citation type="journal article" date="2013" name="Genome Announc.">
        <title>Complete Chromosome Sequence of Carnobacterium maltaromaticum LMA 28.</title>
        <authorList>
            <person name="Cailliez-Grimal C."/>
            <person name="Chaillou S."/>
            <person name="Anba-Mondoloni J."/>
            <person name="Loux V."/>
            <person name="Afzal M.I."/>
            <person name="Rahman A."/>
            <person name="Kergourlay G."/>
            <person name="Champomier-Verges M.C."/>
            <person name="Zagorec M."/>
            <person name="Dalgaard P."/>
            <person name="Leisner J.J."/>
            <person name="Prevost H."/>
            <person name="Revol-Junelles A.M."/>
            <person name="Borges F."/>
        </authorList>
    </citation>
    <scope>NUCLEOTIDE SEQUENCE</scope>
    <source>
        <strain evidence="2">LMA28</strain>
    </source>
</reference>
<evidence type="ECO:0000313" key="2">
    <source>
        <dbReference type="Proteomes" id="UP000000212"/>
    </source>
</evidence>
<protein>
    <submittedName>
        <fullName evidence="1">Uncharacterized protein</fullName>
    </submittedName>
</protein>
<proteinExistence type="predicted"/>
<dbReference type="EMBL" id="HE999757">
    <property type="protein sequence ID" value="CCO12740.2"/>
    <property type="molecule type" value="Genomic_DNA"/>
</dbReference>
<keyword evidence="2" id="KW-1185">Reference proteome</keyword>
<sequence length="67" mass="7835">MEHDDEHTLTDWLGNELTGCESIFIITTQAGIDYVLPREFGDYVIEMESSDKYWEFTEYKWNGVHGA</sequence>
<dbReference type="STRING" id="1234679.BN424_3319"/>
<dbReference type="RefSeq" id="WP_015077710.1">
    <property type="nucleotide sequence ID" value="NC_019425.2"/>
</dbReference>
<dbReference type="KEGG" id="cml:BN424_3319"/>
<dbReference type="HOGENOM" id="CLU_2823172_0_0_9"/>
<organism evidence="1 2">
    <name type="scientific">Carnobacterium maltaromaticum LMA28</name>
    <dbReference type="NCBI Taxonomy" id="1234679"/>
    <lineage>
        <taxon>Bacteria</taxon>
        <taxon>Bacillati</taxon>
        <taxon>Bacillota</taxon>
        <taxon>Bacilli</taxon>
        <taxon>Lactobacillales</taxon>
        <taxon>Carnobacteriaceae</taxon>
        <taxon>Carnobacterium</taxon>
    </lineage>
</organism>
<dbReference type="Proteomes" id="UP000000212">
    <property type="component" value="Chromosome"/>
</dbReference>
<dbReference type="AlphaFoldDB" id="K8E756"/>
<accession>K8E756</accession>
<gene>
    <name evidence="1" type="ORF">BN424_3319</name>
</gene>